<proteinExistence type="predicted"/>
<dbReference type="AlphaFoldDB" id="A0A853IKQ5"/>
<name>A0A853IKQ5_9BURK</name>
<gene>
    <name evidence="1" type="ORF">H0I39_02055</name>
</gene>
<dbReference type="EMBL" id="JACCKX010000001">
    <property type="protein sequence ID" value="NZA00872.1"/>
    <property type="molecule type" value="Genomic_DNA"/>
</dbReference>
<protein>
    <submittedName>
        <fullName evidence="1">Uncharacterized protein</fullName>
    </submittedName>
</protein>
<sequence length="1032" mass="108553">MPSVQRFLSGRHNLARTAALVASSVRASRAIERVHAQRTGGGRVRLAGDYIGHEAADVQVRISATGGVPRASVPQFVGVGNGGLQVLAVDAAAPLQGITLTLADLGVATAHALLDVREVQLRARAPGAVGNSIRVSVEPRLVRTPTAWALLADWPAGTAVQTGPQWDFGGLPLNAQQELDAASPRIQFGSDPQVYRPWRRFKDGAWQFGLSPALERNVPAGTPVLAVTGGYVVTVTDGVASETFGDVDAAQPAIESFHDLLLALADSALVEVAGVVAADRTVGGQAAIDVPLRTQAWLLALGGKVALAGVAVPPGAPTQAVTLRCINDDVVGAERWSVAGDVSGTLPVATTGVPYASAAALFTVPRIDPAAAGSGRWSFKFRPAAREAGEGVPSICLRPFRLGRNAVPRTVTFTYTKRPPADCKCSDMPTPRLSLACLGLTEEAALIDAEYQSRLEALYKWRSDFTEGNSGLPSVDDDIHGVDVTLANRVTAVLAQGLTDLFAAPPAVAAALTEWDAALVALKADLASLETATGVDDDLYEKALVLRENGNLAIRYVDQYAARYEARMDYVRTLAGIVPKSESSSSDAGSCWTDHGGTHWWVDAEGYYLPAFTNQAYVSARRDTDTGRAYSTQEFGFGLVVACPERLREGDEITLRIEAVDGERPYRVGDEAIIQTIGAGPAWLAGGVDGTDVQTWRVLGGASGALPDYVVPTDGAPVPDYAAAGITLRMAPGGIPFSLGDTFTLAVEAGQYQWRQDGGAWSAEADIPADGQALLADGLTVHFDAGAAPSFVPGDDYVFRVHQPWATSHVRDAQASAWGWDGSNATLEIDLGAVQPLGALALARYTLPAGAVLAFELSDDGAGWTAPVALDTSGPACVHLLDAAARHLRLTVAGAEGGHIGWLWVGVPLATDHHASSCQRRRRWAARRGDGPNAASLYSGVGDGWSLAWEPGDAQSSRLLAADVAQLVGLLDWAQAHDEPLLFVPHHQHPQDAALVRFAADALEVTDLHAWQPDSAGDRILSAALELDPVYA</sequence>
<accession>A0A853IKQ5</accession>
<organism evidence="1 2">
    <name type="scientific">Ottowia beijingensis</name>
    <dbReference type="NCBI Taxonomy" id="1207057"/>
    <lineage>
        <taxon>Bacteria</taxon>
        <taxon>Pseudomonadati</taxon>
        <taxon>Pseudomonadota</taxon>
        <taxon>Betaproteobacteria</taxon>
        <taxon>Burkholderiales</taxon>
        <taxon>Comamonadaceae</taxon>
        <taxon>Ottowia</taxon>
    </lineage>
</organism>
<comment type="caution">
    <text evidence="1">The sequence shown here is derived from an EMBL/GenBank/DDBJ whole genome shotgun (WGS) entry which is preliminary data.</text>
</comment>
<keyword evidence="2" id="KW-1185">Reference proteome</keyword>
<dbReference type="Proteomes" id="UP000589716">
    <property type="component" value="Unassembled WGS sequence"/>
</dbReference>
<dbReference type="RefSeq" id="WP_180549407.1">
    <property type="nucleotide sequence ID" value="NZ_JACCKX010000001.1"/>
</dbReference>
<evidence type="ECO:0000313" key="1">
    <source>
        <dbReference type="EMBL" id="NZA00872.1"/>
    </source>
</evidence>
<reference evidence="1 2" key="1">
    <citation type="submission" date="2020-07" db="EMBL/GenBank/DDBJ databases">
        <authorList>
            <person name="Maaloum M."/>
        </authorList>
    </citation>
    <scope>NUCLEOTIDE SEQUENCE [LARGE SCALE GENOMIC DNA]</scope>
    <source>
        <strain evidence="1 2">GCS-AN-3</strain>
    </source>
</reference>
<evidence type="ECO:0000313" key="2">
    <source>
        <dbReference type="Proteomes" id="UP000589716"/>
    </source>
</evidence>